<feature type="transmembrane region" description="Helical" evidence="17">
    <location>
        <begin position="48"/>
        <end position="69"/>
    </location>
</feature>
<evidence type="ECO:0000256" key="2">
    <source>
        <dbReference type="ARBA" id="ARBA00004141"/>
    </source>
</evidence>
<feature type="binding site" description="axial binding residue" evidence="16">
    <location>
        <position position="798"/>
    </location>
    <ligand>
        <name>heme</name>
        <dbReference type="ChEBI" id="CHEBI:30413"/>
    </ligand>
    <ligandPart>
        <name>Fe</name>
        <dbReference type="ChEBI" id="CHEBI:18248"/>
    </ligandPart>
</feature>
<keyword evidence="6 16" id="KW-0349">Heme</keyword>
<dbReference type="PANTHER" id="PTHR24292">
    <property type="entry name" value="CYTOCHROME P450"/>
    <property type="match status" value="1"/>
</dbReference>
<dbReference type="InterPro" id="IPR004299">
    <property type="entry name" value="MBOAT_fam"/>
</dbReference>
<dbReference type="Proteomes" id="UP001353858">
    <property type="component" value="Unassembled WGS sequence"/>
</dbReference>
<dbReference type="PRINTS" id="PR00385">
    <property type="entry name" value="P450"/>
</dbReference>
<feature type="transmembrane region" description="Helical" evidence="17">
    <location>
        <begin position="89"/>
        <end position="112"/>
    </location>
</feature>
<keyword evidence="13 16" id="KW-0408">Iron</keyword>
<dbReference type="CDD" id="cd11056">
    <property type="entry name" value="CYP6-like"/>
    <property type="match status" value="1"/>
</dbReference>
<keyword evidence="14" id="KW-0503">Monooxygenase</keyword>
<comment type="cofactor">
    <cofactor evidence="1 16">
        <name>heme</name>
        <dbReference type="ChEBI" id="CHEBI:30413"/>
    </cofactor>
</comment>
<dbReference type="GO" id="GO:0005506">
    <property type="term" value="F:iron ion binding"/>
    <property type="evidence" value="ECO:0007669"/>
    <property type="project" value="InterPro"/>
</dbReference>
<reference evidence="19" key="1">
    <citation type="submission" date="2023-01" db="EMBL/GenBank/DDBJ databases">
        <title>Key to firefly adult light organ development and bioluminescence: homeobox transcription factors regulate luciferase expression and transportation to peroxisome.</title>
        <authorList>
            <person name="Fu X."/>
        </authorList>
    </citation>
    <scope>NUCLEOTIDE SEQUENCE [LARGE SCALE GENOMIC DNA]</scope>
</reference>
<evidence type="ECO:0000256" key="13">
    <source>
        <dbReference type="ARBA" id="ARBA00023004"/>
    </source>
</evidence>
<dbReference type="InterPro" id="IPR050476">
    <property type="entry name" value="Insect_CytP450_Detox"/>
</dbReference>
<feature type="transmembrane region" description="Helical" evidence="17">
    <location>
        <begin position="124"/>
        <end position="147"/>
    </location>
</feature>
<keyword evidence="8 16" id="KW-0479">Metal-binding</keyword>
<keyword evidence="10" id="KW-0492">Microsome</keyword>
<evidence type="ECO:0000256" key="1">
    <source>
        <dbReference type="ARBA" id="ARBA00001971"/>
    </source>
</evidence>
<dbReference type="PRINTS" id="PR00463">
    <property type="entry name" value="EP450I"/>
</dbReference>
<dbReference type="EMBL" id="JARPUR010000006">
    <property type="protein sequence ID" value="KAK4873817.1"/>
    <property type="molecule type" value="Genomic_DNA"/>
</dbReference>
<dbReference type="Pfam" id="PF03062">
    <property type="entry name" value="MBOAT"/>
    <property type="match status" value="1"/>
</dbReference>
<feature type="transmembrane region" description="Helical" evidence="17">
    <location>
        <begin position="202"/>
        <end position="220"/>
    </location>
</feature>
<evidence type="ECO:0000256" key="14">
    <source>
        <dbReference type="ARBA" id="ARBA00023033"/>
    </source>
</evidence>
<evidence type="ECO:0000256" key="5">
    <source>
        <dbReference type="ARBA" id="ARBA00010617"/>
    </source>
</evidence>
<dbReference type="GO" id="GO:0004497">
    <property type="term" value="F:monooxygenase activity"/>
    <property type="evidence" value="ECO:0007669"/>
    <property type="project" value="UniProtKB-KW"/>
</dbReference>
<protein>
    <recommendedName>
        <fullName evidence="20">Cytochrome P450</fullName>
    </recommendedName>
</protein>
<dbReference type="Gene3D" id="1.10.630.10">
    <property type="entry name" value="Cytochrome P450"/>
    <property type="match status" value="1"/>
</dbReference>
<organism evidence="18 19">
    <name type="scientific">Aquatica leii</name>
    <dbReference type="NCBI Taxonomy" id="1421715"/>
    <lineage>
        <taxon>Eukaryota</taxon>
        <taxon>Metazoa</taxon>
        <taxon>Ecdysozoa</taxon>
        <taxon>Arthropoda</taxon>
        <taxon>Hexapoda</taxon>
        <taxon>Insecta</taxon>
        <taxon>Pterygota</taxon>
        <taxon>Neoptera</taxon>
        <taxon>Endopterygota</taxon>
        <taxon>Coleoptera</taxon>
        <taxon>Polyphaga</taxon>
        <taxon>Elateriformia</taxon>
        <taxon>Elateroidea</taxon>
        <taxon>Lampyridae</taxon>
        <taxon>Luciolinae</taxon>
        <taxon>Aquatica</taxon>
    </lineage>
</organism>
<feature type="transmembrane region" description="Helical" evidence="17">
    <location>
        <begin position="232"/>
        <end position="250"/>
    </location>
</feature>
<evidence type="ECO:0000256" key="4">
    <source>
        <dbReference type="ARBA" id="ARBA00004406"/>
    </source>
</evidence>
<dbReference type="PROSITE" id="PS00086">
    <property type="entry name" value="CYTOCHROME_P450"/>
    <property type="match status" value="1"/>
</dbReference>
<dbReference type="Pfam" id="PF00067">
    <property type="entry name" value="p450"/>
    <property type="match status" value="1"/>
</dbReference>
<dbReference type="SUPFAM" id="SSF48264">
    <property type="entry name" value="Cytochrome P450"/>
    <property type="match status" value="1"/>
</dbReference>
<evidence type="ECO:0000256" key="8">
    <source>
        <dbReference type="ARBA" id="ARBA00022723"/>
    </source>
</evidence>
<evidence type="ECO:0008006" key="20">
    <source>
        <dbReference type="Google" id="ProtNLM"/>
    </source>
</evidence>
<dbReference type="InterPro" id="IPR001128">
    <property type="entry name" value="Cyt_P450"/>
</dbReference>
<dbReference type="FunFam" id="1.10.630.10:FF:000042">
    <property type="entry name" value="Cytochrome P450"/>
    <property type="match status" value="1"/>
</dbReference>
<evidence type="ECO:0000313" key="19">
    <source>
        <dbReference type="Proteomes" id="UP001353858"/>
    </source>
</evidence>
<name>A0AAN7PRD6_9COLE</name>
<keyword evidence="12" id="KW-0560">Oxidoreductase</keyword>
<feature type="transmembrane region" description="Helical" evidence="17">
    <location>
        <begin position="271"/>
        <end position="298"/>
    </location>
</feature>
<evidence type="ECO:0000256" key="17">
    <source>
        <dbReference type="SAM" id="Phobius"/>
    </source>
</evidence>
<accession>A0AAN7PRD6</accession>
<evidence type="ECO:0000256" key="9">
    <source>
        <dbReference type="ARBA" id="ARBA00022824"/>
    </source>
</evidence>
<evidence type="ECO:0000256" key="15">
    <source>
        <dbReference type="ARBA" id="ARBA00023136"/>
    </source>
</evidence>
<evidence type="ECO:0000256" key="11">
    <source>
        <dbReference type="ARBA" id="ARBA00022989"/>
    </source>
</evidence>
<keyword evidence="9" id="KW-0256">Endoplasmic reticulum</keyword>
<keyword evidence="7 17" id="KW-0812">Transmembrane</keyword>
<keyword evidence="19" id="KW-1185">Reference proteome</keyword>
<dbReference type="GO" id="GO:0016705">
    <property type="term" value="F:oxidoreductase activity, acting on paired donors, with incorporation or reduction of molecular oxygen"/>
    <property type="evidence" value="ECO:0007669"/>
    <property type="project" value="InterPro"/>
</dbReference>
<evidence type="ECO:0000256" key="6">
    <source>
        <dbReference type="ARBA" id="ARBA00022617"/>
    </source>
</evidence>
<evidence type="ECO:0000256" key="3">
    <source>
        <dbReference type="ARBA" id="ARBA00004174"/>
    </source>
</evidence>
<dbReference type="GO" id="GO:0020037">
    <property type="term" value="F:heme binding"/>
    <property type="evidence" value="ECO:0007669"/>
    <property type="project" value="InterPro"/>
</dbReference>
<evidence type="ECO:0000256" key="16">
    <source>
        <dbReference type="PIRSR" id="PIRSR602401-1"/>
    </source>
</evidence>
<keyword evidence="15 17" id="KW-0472">Membrane</keyword>
<comment type="subcellular location">
    <subcellularLocation>
        <location evidence="4">Endoplasmic reticulum membrane</location>
        <topology evidence="4">Peripheral membrane protein</topology>
    </subcellularLocation>
    <subcellularLocation>
        <location evidence="2">Membrane</location>
        <topology evidence="2">Multi-pass membrane protein</topology>
    </subcellularLocation>
    <subcellularLocation>
        <location evidence="3">Microsome membrane</location>
        <topology evidence="3">Peripheral membrane protein</topology>
    </subcellularLocation>
</comment>
<comment type="similarity">
    <text evidence="5">Belongs to the cytochrome P450 family.</text>
</comment>
<keyword evidence="11 17" id="KW-1133">Transmembrane helix</keyword>
<dbReference type="AlphaFoldDB" id="A0AAN7PRD6"/>
<dbReference type="GO" id="GO:0005789">
    <property type="term" value="C:endoplasmic reticulum membrane"/>
    <property type="evidence" value="ECO:0007669"/>
    <property type="project" value="UniProtKB-SubCell"/>
</dbReference>
<sequence>MKKEFVKKQNDVLLDKRSTKNDDLPVKVFEARSSLLTDLFQKSDIQSVYSILVSLFCVMCVNTVLRNYFYKNEFNMGFELIRNGFSKLHVFAIVWICMFIFVLLFFYMFALWTRISVYMKLKSYPLRVWNFFSVLCLLLYYSALLYVSTTSIIRFQFGIACSFASTMEVTRLLMKVHSFVRSNVPKVLRHKPNKDKQLYPKFYNYLYFLFAPTVIYQDVYPRNKEKTNWKNVVTGSIEFLIGVVLLSYIFDTGFVRHLQDFGLKPFTPGDIIMIIFQSFPYGLLIVVTIFYLGLHVWLNVFSEMLGFSDRLFYKDWWTSTTYGEYYRKWNVVVHDWLYTYVYKDFYENVFRSKIFSKCLFISKPLHHWQKKEVPFEKPSLFFGNIADVIFQRLSMAELTQNIYQKFLSKPYVGVYFFSKPALILRDPDLIKLVCVKEFDSFPQHNTFTSADSDPLWSNTLFAMPGGQRWRNMRAVLSPTFTSSKLRLLFTFIDQCAKDFTQHIKEQNGFVKLEMKDTFSKVTNDIIASTTLGVTCNSLKNPFNEVYIMGRDISKIDGFWKSLKFFITNLSPYLAKVLNVRFISKKTSNFFHRIVRETVTARNKLSIIRPDVIHLLMEAQKDALSQKVDDTNKLSEKFEITDEVMTAQAVVFFMAGFDTSSTAMCYTAYELAINPDIQQRLIEEVDQTLKQCNGNITYDQLLSMKYLDMVVSEALRKWPPFAITDRSSTRQLLIPSTQKEKPLLLGIGAIIQIPIYAIHRDEKYYTDPEKFDPERFSDENKHNIKPFTYLPFGIGPRTCIGSRFALLEIKTVIFNILTKFEIVPIEETPMPLTLSKSNVNPVSDKGYWLGLKPRT</sequence>
<dbReference type="InterPro" id="IPR002401">
    <property type="entry name" value="Cyt_P450_E_grp-I"/>
</dbReference>
<dbReference type="PANTHER" id="PTHR24292:SF54">
    <property type="entry name" value="CYP9F3-RELATED"/>
    <property type="match status" value="1"/>
</dbReference>
<comment type="caution">
    <text evidence="18">The sequence shown here is derived from an EMBL/GenBank/DDBJ whole genome shotgun (WGS) entry which is preliminary data.</text>
</comment>
<evidence type="ECO:0000256" key="10">
    <source>
        <dbReference type="ARBA" id="ARBA00022848"/>
    </source>
</evidence>
<dbReference type="InterPro" id="IPR017972">
    <property type="entry name" value="Cyt_P450_CS"/>
</dbReference>
<proteinExistence type="inferred from homology"/>
<evidence type="ECO:0000256" key="7">
    <source>
        <dbReference type="ARBA" id="ARBA00022692"/>
    </source>
</evidence>
<gene>
    <name evidence="18" type="ORF">RN001_013177</name>
</gene>
<feature type="transmembrane region" description="Helical" evidence="17">
    <location>
        <begin position="153"/>
        <end position="173"/>
    </location>
</feature>
<evidence type="ECO:0000313" key="18">
    <source>
        <dbReference type="EMBL" id="KAK4873817.1"/>
    </source>
</evidence>
<dbReference type="InterPro" id="IPR036396">
    <property type="entry name" value="Cyt_P450_sf"/>
</dbReference>
<evidence type="ECO:0000256" key="12">
    <source>
        <dbReference type="ARBA" id="ARBA00023002"/>
    </source>
</evidence>